<dbReference type="InterPro" id="IPR011009">
    <property type="entry name" value="Kinase-like_dom_sf"/>
</dbReference>
<reference evidence="7" key="1">
    <citation type="journal article" date="2017" name="Nat. Commun.">
        <title>The North American bullfrog draft genome provides insight into hormonal regulation of long noncoding RNA.</title>
        <authorList>
            <person name="Hammond S.A."/>
            <person name="Warren R.L."/>
            <person name="Vandervalk B.P."/>
            <person name="Kucuk E."/>
            <person name="Khan H."/>
            <person name="Gibb E.A."/>
            <person name="Pandoh P."/>
            <person name="Kirk H."/>
            <person name="Zhao Y."/>
            <person name="Jones M."/>
            <person name="Mungall A.J."/>
            <person name="Coope R."/>
            <person name="Pleasance S."/>
            <person name="Moore R.A."/>
            <person name="Holt R.A."/>
            <person name="Round J.M."/>
            <person name="Ohora S."/>
            <person name="Walle B.V."/>
            <person name="Veldhoen N."/>
            <person name="Helbing C.C."/>
            <person name="Birol I."/>
        </authorList>
    </citation>
    <scope>NUCLEOTIDE SEQUENCE [LARGE SCALE GENOMIC DNA]</scope>
</reference>
<evidence type="ECO:0000256" key="1">
    <source>
        <dbReference type="ARBA" id="ARBA00012202"/>
    </source>
</evidence>
<dbReference type="GO" id="GO:0005524">
    <property type="term" value="F:ATP binding"/>
    <property type="evidence" value="ECO:0007669"/>
    <property type="project" value="InterPro"/>
</dbReference>
<dbReference type="Gene3D" id="1.10.510.10">
    <property type="entry name" value="Transferase(Phosphotransferase) domain 1"/>
    <property type="match status" value="1"/>
</dbReference>
<protein>
    <recommendedName>
        <fullName evidence="1">guanylate cyclase</fullName>
        <ecNumber evidence="1">4.6.1.2</ecNumber>
    </recommendedName>
</protein>
<dbReference type="GO" id="GO:0004016">
    <property type="term" value="F:adenylate cyclase activity"/>
    <property type="evidence" value="ECO:0007669"/>
    <property type="project" value="TreeGrafter"/>
</dbReference>
<dbReference type="GO" id="GO:0001653">
    <property type="term" value="F:peptide receptor activity"/>
    <property type="evidence" value="ECO:0007669"/>
    <property type="project" value="TreeGrafter"/>
</dbReference>
<sequence>MRHENVNPFLGFFHDCGVFAIVTEFCSRGSLEDLLRNEDVKLDWMFKSSLLLDLIKGMKYLHHRKFIHGRLKSGNCVVDGRFVLKVTDYGYNEILQTQRIAHEEPSALELLWTAPELLRDPHAALHGTFAGDVYSFSIIMQEVVVRGPPFCTLEQTPEEIIPKLRKPPPLCRPVVSPDHAPMECIVLMKQCWNEVPDRRPSFDEIFDQVSCLYLKLYEHS</sequence>
<dbReference type="PANTHER" id="PTHR11920">
    <property type="entry name" value="GUANYLYL CYCLASE"/>
    <property type="match status" value="1"/>
</dbReference>
<dbReference type="PROSITE" id="PS50011">
    <property type="entry name" value="PROTEIN_KINASE_DOM"/>
    <property type="match status" value="1"/>
</dbReference>
<keyword evidence="3" id="KW-0456">Lyase</keyword>
<evidence type="ECO:0000313" key="7">
    <source>
        <dbReference type="Proteomes" id="UP000228934"/>
    </source>
</evidence>
<dbReference type="AlphaFoldDB" id="A0A2G9S651"/>
<dbReference type="OrthoDB" id="1890790at2759"/>
<evidence type="ECO:0000256" key="4">
    <source>
        <dbReference type="ARBA" id="ARBA00023293"/>
    </source>
</evidence>
<proteinExistence type="predicted"/>
<keyword evidence="2" id="KW-0547">Nucleotide-binding</keyword>
<dbReference type="InterPro" id="IPR050401">
    <property type="entry name" value="Cyclic_nucleotide_synthase"/>
</dbReference>
<dbReference type="EMBL" id="KV925649">
    <property type="protein sequence ID" value="PIO35669.1"/>
    <property type="molecule type" value="Genomic_DNA"/>
</dbReference>
<dbReference type="GO" id="GO:0004672">
    <property type="term" value="F:protein kinase activity"/>
    <property type="evidence" value="ECO:0007669"/>
    <property type="project" value="InterPro"/>
</dbReference>
<dbReference type="PIRSF" id="PIRSF000654">
    <property type="entry name" value="Integrin-linked_kinase"/>
    <property type="match status" value="1"/>
</dbReference>
<dbReference type="EC" id="4.6.1.2" evidence="1"/>
<dbReference type="GO" id="GO:0007168">
    <property type="term" value="P:receptor guanylyl cyclase signaling pathway"/>
    <property type="evidence" value="ECO:0007669"/>
    <property type="project" value="TreeGrafter"/>
</dbReference>
<evidence type="ECO:0000256" key="2">
    <source>
        <dbReference type="ARBA" id="ARBA00022741"/>
    </source>
</evidence>
<evidence type="ECO:0000256" key="3">
    <source>
        <dbReference type="ARBA" id="ARBA00023239"/>
    </source>
</evidence>
<dbReference type="PANTHER" id="PTHR11920:SF349">
    <property type="entry name" value="RETINAL GUANYLYL CYCLASE 2"/>
    <property type="match status" value="1"/>
</dbReference>
<feature type="domain" description="Protein kinase" evidence="5">
    <location>
        <begin position="1"/>
        <end position="220"/>
    </location>
</feature>
<dbReference type="InterPro" id="IPR000719">
    <property type="entry name" value="Prot_kinase_dom"/>
</dbReference>
<dbReference type="GO" id="GO:0004383">
    <property type="term" value="F:guanylate cyclase activity"/>
    <property type="evidence" value="ECO:0007669"/>
    <property type="project" value="UniProtKB-EC"/>
</dbReference>
<dbReference type="Proteomes" id="UP000228934">
    <property type="component" value="Unassembled WGS sequence"/>
</dbReference>
<dbReference type="InterPro" id="IPR001245">
    <property type="entry name" value="Ser-Thr/Tyr_kinase_cat_dom"/>
</dbReference>
<organism evidence="6 7">
    <name type="scientific">Aquarana catesbeiana</name>
    <name type="common">American bullfrog</name>
    <name type="synonym">Rana catesbeiana</name>
    <dbReference type="NCBI Taxonomy" id="8400"/>
    <lineage>
        <taxon>Eukaryota</taxon>
        <taxon>Metazoa</taxon>
        <taxon>Chordata</taxon>
        <taxon>Craniata</taxon>
        <taxon>Vertebrata</taxon>
        <taxon>Euteleostomi</taxon>
        <taxon>Amphibia</taxon>
        <taxon>Batrachia</taxon>
        <taxon>Anura</taxon>
        <taxon>Neobatrachia</taxon>
        <taxon>Ranoidea</taxon>
        <taxon>Ranidae</taxon>
        <taxon>Aquarana</taxon>
    </lineage>
</organism>
<accession>A0A2G9S651</accession>
<evidence type="ECO:0000313" key="6">
    <source>
        <dbReference type="EMBL" id="PIO35669.1"/>
    </source>
</evidence>
<keyword evidence="4" id="KW-0141">cGMP biosynthesis</keyword>
<dbReference type="GO" id="GO:0005886">
    <property type="term" value="C:plasma membrane"/>
    <property type="evidence" value="ECO:0007669"/>
    <property type="project" value="TreeGrafter"/>
</dbReference>
<dbReference type="PRINTS" id="PR00109">
    <property type="entry name" value="TYRKINASE"/>
</dbReference>
<keyword evidence="7" id="KW-1185">Reference proteome</keyword>
<dbReference type="SUPFAM" id="SSF56112">
    <property type="entry name" value="Protein kinase-like (PK-like)"/>
    <property type="match status" value="1"/>
</dbReference>
<gene>
    <name evidence="6" type="ORF">AB205_0139140</name>
</gene>
<evidence type="ECO:0000259" key="5">
    <source>
        <dbReference type="PROSITE" id="PS50011"/>
    </source>
</evidence>
<name>A0A2G9S651_AQUCT</name>
<dbReference type="Pfam" id="PF07714">
    <property type="entry name" value="PK_Tyr_Ser-Thr"/>
    <property type="match status" value="1"/>
</dbReference>